<dbReference type="SUPFAM" id="SSF103473">
    <property type="entry name" value="MFS general substrate transporter"/>
    <property type="match status" value="1"/>
</dbReference>
<reference evidence="6 7" key="1">
    <citation type="submission" date="2019-04" db="EMBL/GenBank/DDBJ databases">
        <title>Friends and foes A comparative genomics study of 23 Aspergillus species from section Flavi.</title>
        <authorList>
            <consortium name="DOE Joint Genome Institute"/>
            <person name="Kjaerbolling I."/>
            <person name="Vesth T."/>
            <person name="Frisvad J.C."/>
            <person name="Nybo J.L."/>
            <person name="Theobald S."/>
            <person name="Kildgaard S."/>
            <person name="Isbrandt T."/>
            <person name="Kuo A."/>
            <person name="Sato A."/>
            <person name="Lyhne E.K."/>
            <person name="Kogle M.E."/>
            <person name="Wiebenga A."/>
            <person name="Kun R.S."/>
            <person name="Lubbers R.J."/>
            <person name="Makela M.R."/>
            <person name="Barry K."/>
            <person name="Chovatia M."/>
            <person name="Clum A."/>
            <person name="Daum C."/>
            <person name="Haridas S."/>
            <person name="He G."/>
            <person name="LaButti K."/>
            <person name="Lipzen A."/>
            <person name="Mondo S."/>
            <person name="Riley R."/>
            <person name="Salamov A."/>
            <person name="Simmons B.A."/>
            <person name="Magnuson J.K."/>
            <person name="Henrissat B."/>
            <person name="Mortensen U.H."/>
            <person name="Larsen T.O."/>
            <person name="Devries R.P."/>
            <person name="Grigoriev I.V."/>
            <person name="Machida M."/>
            <person name="Baker S.E."/>
            <person name="Andersen M.R."/>
        </authorList>
    </citation>
    <scope>NUCLEOTIDE SEQUENCE [LARGE SCALE GENOMIC DNA]</scope>
    <source>
        <strain evidence="6 7">IBT 18842</strain>
    </source>
</reference>
<feature type="domain" description="Major facilitator superfamily (MFS) profile" evidence="5">
    <location>
        <begin position="46"/>
        <end position="429"/>
    </location>
</feature>
<dbReference type="EMBL" id="ML742043">
    <property type="protein sequence ID" value="KAE8153102.1"/>
    <property type="molecule type" value="Genomic_DNA"/>
</dbReference>
<keyword evidence="4" id="KW-0812">Transmembrane</keyword>
<dbReference type="Pfam" id="PF07690">
    <property type="entry name" value="MFS_1"/>
    <property type="match status" value="1"/>
</dbReference>
<dbReference type="PANTHER" id="PTHR11360:SF234">
    <property type="entry name" value="MFS-TYPE TRANSPORTER DBAD-RELATED"/>
    <property type="match status" value="1"/>
</dbReference>
<dbReference type="InterPro" id="IPR050327">
    <property type="entry name" value="Proton-linked_MCT"/>
</dbReference>
<feature type="compositionally biased region" description="Basic and acidic residues" evidence="3">
    <location>
        <begin position="11"/>
        <end position="27"/>
    </location>
</feature>
<keyword evidence="4" id="KW-0472">Membrane</keyword>
<accession>A0A5N6U3G1</accession>
<feature type="transmembrane region" description="Helical" evidence="4">
    <location>
        <begin position="248"/>
        <end position="267"/>
    </location>
</feature>
<dbReference type="Gene3D" id="1.20.1250.20">
    <property type="entry name" value="MFS general substrate transporter like domains"/>
    <property type="match status" value="2"/>
</dbReference>
<feature type="region of interest" description="Disordered" evidence="3">
    <location>
        <begin position="1"/>
        <end position="39"/>
    </location>
</feature>
<evidence type="ECO:0000256" key="1">
    <source>
        <dbReference type="ARBA" id="ARBA00004141"/>
    </source>
</evidence>
<dbReference type="InterPro" id="IPR011701">
    <property type="entry name" value="MFS"/>
</dbReference>
<evidence type="ECO:0000256" key="3">
    <source>
        <dbReference type="SAM" id="MobiDB-lite"/>
    </source>
</evidence>
<comment type="subcellular location">
    <subcellularLocation>
        <location evidence="1">Membrane</location>
        <topology evidence="1">Multi-pass membrane protein</topology>
    </subcellularLocation>
</comment>
<evidence type="ECO:0000256" key="2">
    <source>
        <dbReference type="ARBA" id="ARBA00006727"/>
    </source>
</evidence>
<feature type="transmembrane region" description="Helical" evidence="4">
    <location>
        <begin position="51"/>
        <end position="70"/>
    </location>
</feature>
<keyword evidence="4" id="KW-1133">Transmembrane helix</keyword>
<feature type="transmembrane region" description="Helical" evidence="4">
    <location>
        <begin position="315"/>
        <end position="333"/>
    </location>
</feature>
<dbReference type="AlphaFoldDB" id="A0A5N6U3G1"/>
<dbReference type="PANTHER" id="PTHR11360">
    <property type="entry name" value="MONOCARBOXYLATE TRANSPORTER"/>
    <property type="match status" value="1"/>
</dbReference>
<dbReference type="GO" id="GO:0022857">
    <property type="term" value="F:transmembrane transporter activity"/>
    <property type="evidence" value="ECO:0007669"/>
    <property type="project" value="InterPro"/>
</dbReference>
<feature type="transmembrane region" description="Helical" evidence="4">
    <location>
        <begin position="117"/>
        <end position="133"/>
    </location>
</feature>
<feature type="transmembrane region" description="Helical" evidence="4">
    <location>
        <begin position="90"/>
        <end position="110"/>
    </location>
</feature>
<evidence type="ECO:0000259" key="5">
    <source>
        <dbReference type="PROSITE" id="PS50850"/>
    </source>
</evidence>
<comment type="similarity">
    <text evidence="2">Belongs to the major facilitator superfamily. Monocarboxylate porter (TC 2.A.1.13) family.</text>
</comment>
<keyword evidence="7" id="KW-1185">Reference proteome</keyword>
<gene>
    <name evidence="6" type="ORF">BDV25DRAFT_169473</name>
</gene>
<evidence type="ECO:0000313" key="6">
    <source>
        <dbReference type="EMBL" id="KAE8153102.1"/>
    </source>
</evidence>
<sequence length="438" mass="47600">MASRNQAGTEIVHHDSLHNTRPEKGEELSPSSPDTEPDIVRDHGTKAWMQVLGAFFVFFNTWGVTDAYGAYQTFYVAGTLFSASSSSISWIGSTQSSILLVLGLITGPLYDMGHFRLLIYTGSFLIIVGQMMLSLCHQYYQVMLAQAVCIGLGAGLVFIPGVTILSEYFDERIELANGLAAAGSGVGGIIYPIMVHKMVVQVGFGWCVRAMGLIMLVTLLVQVVVFRDRPRPTKKSRREVIDWTAFRDPAYVVFILGGIVTSISLNIPNFYVQTYAIQYQITSGEFGFYLLSVITAGSVCGRICLNALAGKIGPFNVLFLSILICGALSFALINLHSMAGMVVIVIIYGFFSGAFISLPPPCFVKLSPRQDQVGTRMGMGYAAMVAGNLVGTPIAGAIQDHRGFHSMWIFAGVMSIGGGVIMFISRGFQGGWQLWRKV</sequence>
<feature type="transmembrane region" description="Helical" evidence="4">
    <location>
        <begin position="175"/>
        <end position="194"/>
    </location>
</feature>
<proteinExistence type="inferred from homology"/>
<organism evidence="6 7">
    <name type="scientific">Aspergillus avenaceus</name>
    <dbReference type="NCBI Taxonomy" id="36643"/>
    <lineage>
        <taxon>Eukaryota</taxon>
        <taxon>Fungi</taxon>
        <taxon>Dikarya</taxon>
        <taxon>Ascomycota</taxon>
        <taxon>Pezizomycotina</taxon>
        <taxon>Eurotiomycetes</taxon>
        <taxon>Eurotiomycetidae</taxon>
        <taxon>Eurotiales</taxon>
        <taxon>Aspergillaceae</taxon>
        <taxon>Aspergillus</taxon>
        <taxon>Aspergillus subgen. Circumdati</taxon>
    </lineage>
</organism>
<dbReference type="Proteomes" id="UP000325780">
    <property type="component" value="Unassembled WGS sequence"/>
</dbReference>
<dbReference type="InterPro" id="IPR036259">
    <property type="entry name" value="MFS_trans_sf"/>
</dbReference>
<dbReference type="PROSITE" id="PS50850">
    <property type="entry name" value="MFS"/>
    <property type="match status" value="1"/>
</dbReference>
<name>A0A5N6U3G1_ASPAV</name>
<evidence type="ECO:0000313" key="7">
    <source>
        <dbReference type="Proteomes" id="UP000325780"/>
    </source>
</evidence>
<feature type="transmembrane region" description="Helical" evidence="4">
    <location>
        <begin position="404"/>
        <end position="424"/>
    </location>
</feature>
<dbReference type="OrthoDB" id="6509908at2759"/>
<evidence type="ECO:0000256" key="4">
    <source>
        <dbReference type="SAM" id="Phobius"/>
    </source>
</evidence>
<feature type="transmembrane region" description="Helical" evidence="4">
    <location>
        <begin position="206"/>
        <end position="227"/>
    </location>
</feature>
<dbReference type="InterPro" id="IPR020846">
    <property type="entry name" value="MFS_dom"/>
</dbReference>
<feature type="transmembrane region" description="Helical" evidence="4">
    <location>
        <begin position="139"/>
        <end position="163"/>
    </location>
</feature>
<feature type="transmembrane region" description="Helical" evidence="4">
    <location>
        <begin position="339"/>
        <end position="358"/>
    </location>
</feature>
<feature type="transmembrane region" description="Helical" evidence="4">
    <location>
        <begin position="379"/>
        <end position="398"/>
    </location>
</feature>
<feature type="transmembrane region" description="Helical" evidence="4">
    <location>
        <begin position="287"/>
        <end position="308"/>
    </location>
</feature>
<protein>
    <submittedName>
        <fullName evidence="6">Major facilitator superfamily domain-containing protein</fullName>
    </submittedName>
</protein>
<dbReference type="GO" id="GO:0016020">
    <property type="term" value="C:membrane"/>
    <property type="evidence" value="ECO:0007669"/>
    <property type="project" value="UniProtKB-SubCell"/>
</dbReference>